<name>M2N4W8_BAUPA</name>
<sequence>MAVNAAHQINITSELYRRKSYLWHGDLRLAGNGTPGKAEPTRAFLRPTPKDYDGMDIFERCRQDFLVAQRALGWAQVLEVERCRIRGEERTARIMQTMAKERRERAERRKRAEGYSGAGLD</sequence>
<dbReference type="HOGENOM" id="CLU_2037600_0_0_1"/>
<dbReference type="AlphaFoldDB" id="M2N4W8"/>
<accession>M2N4W8</accession>
<organism evidence="2 3">
    <name type="scientific">Baudoinia panamericana (strain UAMH 10762)</name>
    <name type="common">Angels' share fungus</name>
    <name type="synonym">Baudoinia compniacensis (strain UAMH 10762)</name>
    <dbReference type="NCBI Taxonomy" id="717646"/>
    <lineage>
        <taxon>Eukaryota</taxon>
        <taxon>Fungi</taxon>
        <taxon>Dikarya</taxon>
        <taxon>Ascomycota</taxon>
        <taxon>Pezizomycotina</taxon>
        <taxon>Dothideomycetes</taxon>
        <taxon>Dothideomycetidae</taxon>
        <taxon>Mycosphaerellales</taxon>
        <taxon>Teratosphaeriaceae</taxon>
        <taxon>Baudoinia</taxon>
    </lineage>
</organism>
<dbReference type="EMBL" id="KB445559">
    <property type="protein sequence ID" value="EMC94059.1"/>
    <property type="molecule type" value="Genomic_DNA"/>
</dbReference>
<feature type="compositionally biased region" description="Basic and acidic residues" evidence="1">
    <location>
        <begin position="99"/>
        <end position="113"/>
    </location>
</feature>
<dbReference type="Proteomes" id="UP000011761">
    <property type="component" value="Unassembled WGS sequence"/>
</dbReference>
<evidence type="ECO:0000256" key="1">
    <source>
        <dbReference type="SAM" id="MobiDB-lite"/>
    </source>
</evidence>
<dbReference type="RefSeq" id="XP_007679012.1">
    <property type="nucleotide sequence ID" value="XM_007680822.1"/>
</dbReference>
<dbReference type="KEGG" id="bcom:BAUCODRAFT_219815"/>
<evidence type="ECO:0000313" key="2">
    <source>
        <dbReference type="EMBL" id="EMC94059.1"/>
    </source>
</evidence>
<gene>
    <name evidence="2" type="ORF">BAUCODRAFT_219815</name>
</gene>
<proteinExistence type="predicted"/>
<evidence type="ECO:0000313" key="3">
    <source>
        <dbReference type="Proteomes" id="UP000011761"/>
    </source>
</evidence>
<protein>
    <submittedName>
        <fullName evidence="2">Uncharacterized protein</fullName>
    </submittedName>
</protein>
<feature type="region of interest" description="Disordered" evidence="1">
    <location>
        <begin position="98"/>
        <end position="121"/>
    </location>
</feature>
<keyword evidence="3" id="KW-1185">Reference proteome</keyword>
<reference evidence="2 3" key="1">
    <citation type="journal article" date="2012" name="PLoS Pathog.">
        <title>Diverse lifestyles and strategies of plant pathogenesis encoded in the genomes of eighteen Dothideomycetes fungi.</title>
        <authorList>
            <person name="Ohm R.A."/>
            <person name="Feau N."/>
            <person name="Henrissat B."/>
            <person name="Schoch C.L."/>
            <person name="Horwitz B.A."/>
            <person name="Barry K.W."/>
            <person name="Condon B.J."/>
            <person name="Copeland A.C."/>
            <person name="Dhillon B."/>
            <person name="Glaser F."/>
            <person name="Hesse C.N."/>
            <person name="Kosti I."/>
            <person name="LaButti K."/>
            <person name="Lindquist E.A."/>
            <person name="Lucas S."/>
            <person name="Salamov A.A."/>
            <person name="Bradshaw R.E."/>
            <person name="Ciuffetti L."/>
            <person name="Hamelin R.C."/>
            <person name="Kema G.H.J."/>
            <person name="Lawrence C."/>
            <person name="Scott J.A."/>
            <person name="Spatafora J.W."/>
            <person name="Turgeon B.G."/>
            <person name="de Wit P.J.G.M."/>
            <person name="Zhong S."/>
            <person name="Goodwin S.B."/>
            <person name="Grigoriev I.V."/>
        </authorList>
    </citation>
    <scope>NUCLEOTIDE SEQUENCE [LARGE SCALE GENOMIC DNA]</scope>
    <source>
        <strain evidence="2 3">UAMH 10762</strain>
    </source>
</reference>
<dbReference type="GeneID" id="19109839"/>